<sequence>MRSISNRGHAPVESISTPAGVDVLISVLRKGSIPVLMMSSKSGRAAIESTSIEPRSTIDRAQIEDYRAQIDWQSSSDRLLSNPDRLSIELRLTTIKLRSTVDRAQIDDYRAQIDCQSSSDGWQASLD</sequence>
<dbReference type="EMBL" id="AJIL01000006">
    <property type="protein sequence ID" value="KNF05683.1"/>
    <property type="molecule type" value="Genomic_DNA"/>
</dbReference>
<dbReference type="AlphaFoldDB" id="A0A0L0W2B5"/>
<accession>A0A0L0W2B5</accession>
<name>A0A0L0W2B5_9BASI</name>
<evidence type="ECO:0000313" key="1">
    <source>
        <dbReference type="EMBL" id="KNF05683.1"/>
    </source>
</evidence>
<proteinExistence type="predicted"/>
<gene>
    <name evidence="1" type="ORF">PSTG_01086</name>
</gene>
<keyword evidence="2" id="KW-1185">Reference proteome</keyword>
<evidence type="ECO:0000313" key="2">
    <source>
        <dbReference type="Proteomes" id="UP000054564"/>
    </source>
</evidence>
<dbReference type="Proteomes" id="UP000054564">
    <property type="component" value="Unassembled WGS sequence"/>
</dbReference>
<protein>
    <submittedName>
        <fullName evidence="1">Uncharacterized protein</fullName>
    </submittedName>
</protein>
<comment type="caution">
    <text evidence="1">The sequence shown here is derived from an EMBL/GenBank/DDBJ whole genome shotgun (WGS) entry which is preliminary data.</text>
</comment>
<reference evidence="2" key="1">
    <citation type="submission" date="2014-03" db="EMBL/GenBank/DDBJ databases">
        <title>The Genome Sequence of Puccinia striiformis f. sp. tritici PST-78.</title>
        <authorList>
            <consortium name="The Broad Institute Genome Sequencing Platform"/>
            <person name="Cuomo C."/>
            <person name="Hulbert S."/>
            <person name="Chen X."/>
            <person name="Walker B."/>
            <person name="Young S.K."/>
            <person name="Zeng Q."/>
            <person name="Gargeya S."/>
            <person name="Fitzgerald M."/>
            <person name="Haas B."/>
            <person name="Abouelleil A."/>
            <person name="Alvarado L."/>
            <person name="Arachchi H.M."/>
            <person name="Berlin A.M."/>
            <person name="Chapman S.B."/>
            <person name="Goldberg J."/>
            <person name="Griggs A."/>
            <person name="Gujja S."/>
            <person name="Hansen M."/>
            <person name="Howarth C."/>
            <person name="Imamovic A."/>
            <person name="Larimer J."/>
            <person name="McCowan C."/>
            <person name="Montmayeur A."/>
            <person name="Murphy C."/>
            <person name="Neiman D."/>
            <person name="Pearson M."/>
            <person name="Priest M."/>
            <person name="Roberts A."/>
            <person name="Saif S."/>
            <person name="Shea T."/>
            <person name="Sisk P."/>
            <person name="Sykes S."/>
            <person name="Wortman J."/>
            <person name="Nusbaum C."/>
            <person name="Birren B."/>
        </authorList>
    </citation>
    <scope>NUCLEOTIDE SEQUENCE [LARGE SCALE GENOMIC DNA]</scope>
    <source>
        <strain evidence="2">race PST-78</strain>
    </source>
</reference>
<organism evidence="1 2">
    <name type="scientific">Puccinia striiformis f. sp. tritici PST-78</name>
    <dbReference type="NCBI Taxonomy" id="1165861"/>
    <lineage>
        <taxon>Eukaryota</taxon>
        <taxon>Fungi</taxon>
        <taxon>Dikarya</taxon>
        <taxon>Basidiomycota</taxon>
        <taxon>Pucciniomycotina</taxon>
        <taxon>Pucciniomycetes</taxon>
        <taxon>Pucciniales</taxon>
        <taxon>Pucciniaceae</taxon>
        <taxon>Puccinia</taxon>
    </lineage>
</organism>